<reference evidence="1 2" key="1">
    <citation type="submission" date="2024-05" db="EMBL/GenBank/DDBJ databases">
        <title>Achromobacter denitrificans. BP1, complete genome.</title>
        <authorList>
            <person name="Zhang B."/>
        </authorList>
    </citation>
    <scope>NUCLEOTIDE SEQUENCE [LARGE SCALE GENOMIC DNA]</scope>
    <source>
        <strain evidence="1 2">BP1</strain>
    </source>
</reference>
<protein>
    <recommendedName>
        <fullName evidence="3">Ferritin/DPS protein domain-containing protein</fullName>
    </recommendedName>
</protein>
<sequence length="166" mass="18354">MNSKPVTVKEACEALDRAAEALRRTESLFHVISHARQFGLEDMLNTLDMAEIGIHISGEVAEQTQDWADLLRPLLGKDEVGGGSMNKAISRPNPDEARLYLDCMEEQKERLRALLSVIQDLATPLGNPDLTTLVNLAADVNEDHARWYDLRKCLGIEEESQNGGAA</sequence>
<evidence type="ECO:0008006" key="3">
    <source>
        <dbReference type="Google" id="ProtNLM"/>
    </source>
</evidence>
<dbReference type="EMBL" id="CP154792">
    <property type="protein sequence ID" value="XAN17152.1"/>
    <property type="molecule type" value="Genomic_DNA"/>
</dbReference>
<keyword evidence="2" id="KW-1185">Reference proteome</keyword>
<proteinExistence type="predicted"/>
<gene>
    <name evidence="1" type="ORF">AAIK43_03755</name>
</gene>
<organism evidence="1 2">
    <name type="scientific">Achromobacter denitrificans</name>
    <name type="common">Alcaligenes denitrificans</name>
    <dbReference type="NCBI Taxonomy" id="32002"/>
    <lineage>
        <taxon>Bacteria</taxon>
        <taxon>Pseudomonadati</taxon>
        <taxon>Pseudomonadota</taxon>
        <taxon>Betaproteobacteria</taxon>
        <taxon>Burkholderiales</taxon>
        <taxon>Alcaligenaceae</taxon>
        <taxon>Achromobacter</taxon>
    </lineage>
</organism>
<accession>A0ABZ3G993</accession>
<name>A0ABZ3G993_ACHDE</name>
<dbReference type="RefSeq" id="WP_175179322.1">
    <property type="nucleotide sequence ID" value="NZ_CADIKP010000016.1"/>
</dbReference>
<evidence type="ECO:0000313" key="1">
    <source>
        <dbReference type="EMBL" id="XAN17152.1"/>
    </source>
</evidence>
<evidence type="ECO:0000313" key="2">
    <source>
        <dbReference type="Proteomes" id="UP001446337"/>
    </source>
</evidence>
<dbReference type="Proteomes" id="UP001446337">
    <property type="component" value="Chromosome"/>
</dbReference>